<evidence type="ECO:0000256" key="1">
    <source>
        <dbReference type="ARBA" id="ARBA00001947"/>
    </source>
</evidence>
<dbReference type="GO" id="GO:0008237">
    <property type="term" value="F:metallopeptidase activity"/>
    <property type="evidence" value="ECO:0007669"/>
    <property type="project" value="UniProtKB-KW"/>
</dbReference>
<sequence>MGALFLGPSVMAPDLSAASAETRTLKLYNTHTKERVQITFKKDGRYIPSGLREANRFLRDWRRNEITNIDPKLLDLVWEVYQQVRGNDYIHVVSSYRSPATNNMLRSRSRGVAKNSQHSLGKAMDFFIPGVDLATLRATGLRKQVGGVGFYPTSGSPFVHLDTGSVRHWPKMSRQQLARVFPDGRTVHIPADGKPMPGYQQALADLKAGRRGSSNIVIASGGEDDEGGSSVTTGQVLSSGENGDLVRPAPGTSRGFLATLFSGEDDEVEEAAATGREAPTRQQPARQQQQQQQQQRPGAVGQAPGVRTPPAPVAVAAAERPAPAPAPAAAEAVIAAAPPRSKPQTEDQAPQSIPFQVAAVDPNARSAEDVLAENAASGPALLQAAEGRGQTPALSVVPTAKPRELALAAAAPVATPRPAPQIPASDPMAAIAAATGTEPLRKPQMSTSALAYASPAATEPQMTSRQVLQMKAAAAAAKMAKDLRKPAKPAPTVSGLVPPPVIVDPLAGFASLPDKSSPELISGTSTLRSISFADMSHPNQRQIGSLLTAGNRFIKHGFGAQPYDNLRSDTFTGTAISVLPVVFTR</sequence>
<evidence type="ECO:0000313" key="14">
    <source>
        <dbReference type="Proteomes" id="UP000586722"/>
    </source>
</evidence>
<dbReference type="PANTHER" id="PTHR37425:SF1">
    <property type="entry name" value="OUTER MEMBRANE PROTEIN"/>
    <property type="match status" value="1"/>
</dbReference>
<organism evidence="13 14">
    <name type="scientific">Pannonibacter tanglangensis</name>
    <dbReference type="NCBI Taxonomy" id="2750084"/>
    <lineage>
        <taxon>Bacteria</taxon>
        <taxon>Pseudomonadati</taxon>
        <taxon>Pseudomonadota</taxon>
        <taxon>Alphaproteobacteria</taxon>
        <taxon>Hyphomicrobiales</taxon>
        <taxon>Stappiaceae</taxon>
        <taxon>Pannonibacter</taxon>
    </lineage>
</organism>
<dbReference type="InterPro" id="IPR010275">
    <property type="entry name" value="MepK"/>
</dbReference>
<dbReference type="Proteomes" id="UP000586722">
    <property type="component" value="Unassembled WGS sequence"/>
</dbReference>
<evidence type="ECO:0000256" key="2">
    <source>
        <dbReference type="ARBA" id="ARBA00004776"/>
    </source>
</evidence>
<evidence type="ECO:0000256" key="6">
    <source>
        <dbReference type="ARBA" id="ARBA00022801"/>
    </source>
</evidence>
<name>A0A7X5F4R8_9HYPH</name>
<evidence type="ECO:0000256" key="12">
    <source>
        <dbReference type="SAM" id="MobiDB-lite"/>
    </source>
</evidence>
<dbReference type="Gene3D" id="3.30.1380.10">
    <property type="match status" value="1"/>
</dbReference>
<comment type="similarity">
    <text evidence="10">Belongs to the peptidase M15 family.</text>
</comment>
<accession>A0A7X5F4R8</accession>
<feature type="compositionally biased region" description="Low complexity" evidence="12">
    <location>
        <begin position="281"/>
        <end position="306"/>
    </location>
</feature>
<feature type="region of interest" description="Disordered" evidence="12">
    <location>
        <begin position="216"/>
        <end position="251"/>
    </location>
</feature>
<keyword evidence="8" id="KW-0482">Metalloprotease</keyword>
<dbReference type="GO" id="GO:0046872">
    <property type="term" value="F:metal ion binding"/>
    <property type="evidence" value="ECO:0007669"/>
    <property type="project" value="UniProtKB-KW"/>
</dbReference>
<dbReference type="Pfam" id="PF05951">
    <property type="entry name" value="Peptidase_M15_2"/>
    <property type="match status" value="1"/>
</dbReference>
<evidence type="ECO:0000256" key="4">
    <source>
        <dbReference type="ARBA" id="ARBA00022723"/>
    </source>
</evidence>
<comment type="pathway">
    <text evidence="2">Cell wall biogenesis; cell wall polysaccharide biosynthesis.</text>
</comment>
<dbReference type="GO" id="GO:0006508">
    <property type="term" value="P:proteolysis"/>
    <property type="evidence" value="ECO:0007669"/>
    <property type="project" value="UniProtKB-KW"/>
</dbReference>
<comment type="cofactor">
    <cofactor evidence="1">
        <name>Zn(2+)</name>
        <dbReference type="ChEBI" id="CHEBI:29105"/>
    </cofactor>
</comment>
<dbReference type="EMBL" id="JAABLQ010000002">
    <property type="protein sequence ID" value="NBN79733.1"/>
    <property type="molecule type" value="Genomic_DNA"/>
</dbReference>
<evidence type="ECO:0000256" key="7">
    <source>
        <dbReference type="ARBA" id="ARBA00022833"/>
    </source>
</evidence>
<comment type="caution">
    <text evidence="13">The sequence shown here is derived from an EMBL/GenBank/DDBJ whole genome shotgun (WGS) entry which is preliminary data.</text>
</comment>
<keyword evidence="5" id="KW-0732">Signal</keyword>
<keyword evidence="14" id="KW-1185">Reference proteome</keyword>
<protein>
    <recommendedName>
        <fullName evidence="11">Murein endopeptidase K</fullName>
    </recommendedName>
</protein>
<dbReference type="AlphaFoldDB" id="A0A7X5F4R8"/>
<evidence type="ECO:0000256" key="10">
    <source>
        <dbReference type="ARBA" id="ARBA00093448"/>
    </source>
</evidence>
<keyword evidence="7" id="KW-0862">Zinc</keyword>
<dbReference type="GO" id="GO:0071555">
    <property type="term" value="P:cell wall organization"/>
    <property type="evidence" value="ECO:0007669"/>
    <property type="project" value="UniProtKB-KW"/>
</dbReference>
<evidence type="ECO:0000256" key="8">
    <source>
        <dbReference type="ARBA" id="ARBA00023049"/>
    </source>
</evidence>
<keyword evidence="4" id="KW-0479">Metal-binding</keyword>
<feature type="compositionally biased region" description="Polar residues" evidence="12">
    <location>
        <begin position="231"/>
        <end position="241"/>
    </location>
</feature>
<keyword evidence="3" id="KW-0645">Protease</keyword>
<dbReference type="CDD" id="cd14844">
    <property type="entry name" value="Zn-DD-carboxypeptidase_like"/>
    <property type="match status" value="1"/>
</dbReference>
<evidence type="ECO:0000256" key="5">
    <source>
        <dbReference type="ARBA" id="ARBA00022729"/>
    </source>
</evidence>
<dbReference type="InterPro" id="IPR009045">
    <property type="entry name" value="Zn_M74/Hedgehog-like"/>
</dbReference>
<feature type="region of interest" description="Disordered" evidence="12">
    <location>
        <begin position="266"/>
        <end position="309"/>
    </location>
</feature>
<keyword evidence="9" id="KW-0961">Cell wall biogenesis/degradation</keyword>
<evidence type="ECO:0000256" key="3">
    <source>
        <dbReference type="ARBA" id="ARBA00022670"/>
    </source>
</evidence>
<evidence type="ECO:0000313" key="13">
    <source>
        <dbReference type="EMBL" id="NBN79733.1"/>
    </source>
</evidence>
<gene>
    <name evidence="13" type="ORF">GWI72_15760</name>
</gene>
<keyword evidence="6" id="KW-0378">Hydrolase</keyword>
<reference evidence="14" key="1">
    <citation type="submission" date="2020-01" db="EMBL/GenBank/DDBJ databases">
        <authorList>
            <person name="Fang Y."/>
            <person name="Sun R."/>
            <person name="Nie L."/>
            <person name="He J."/>
            <person name="Hao L."/>
            <person name="Wang L."/>
            <person name="Su S."/>
            <person name="Lv E."/>
            <person name="Zhang Z."/>
            <person name="Xie R."/>
            <person name="Liu H."/>
        </authorList>
    </citation>
    <scope>NUCLEOTIDE SEQUENCE [LARGE SCALE GENOMIC DNA]</scope>
    <source>
        <strain evidence="14">XCT-53</strain>
    </source>
</reference>
<evidence type="ECO:0000256" key="11">
    <source>
        <dbReference type="ARBA" id="ARBA00093666"/>
    </source>
</evidence>
<proteinExistence type="inferred from homology"/>
<dbReference type="PANTHER" id="PTHR37425">
    <property type="match status" value="1"/>
</dbReference>
<evidence type="ECO:0000256" key="9">
    <source>
        <dbReference type="ARBA" id="ARBA00023316"/>
    </source>
</evidence>
<dbReference type="SUPFAM" id="SSF55166">
    <property type="entry name" value="Hedgehog/DD-peptidase"/>
    <property type="match status" value="1"/>
</dbReference>